<evidence type="ECO:0000313" key="2">
    <source>
        <dbReference type="Proteomes" id="UP000193087"/>
    </source>
</evidence>
<dbReference type="Proteomes" id="UP000193087">
    <property type="component" value="Unassembled WGS sequence"/>
</dbReference>
<reference evidence="1 2" key="1">
    <citation type="submission" date="2016-01" db="EMBL/GenBank/DDBJ databases">
        <title>The new phylogeny of the genus Mycobacterium.</title>
        <authorList>
            <person name="Tarcisio F."/>
            <person name="Conor M."/>
            <person name="Antonella G."/>
            <person name="Elisabetta G."/>
            <person name="Giulia F.S."/>
            <person name="Sara T."/>
            <person name="Anna F."/>
            <person name="Clotilde B."/>
            <person name="Roberto B."/>
            <person name="Veronica D.S."/>
            <person name="Fabio R."/>
            <person name="Monica P."/>
            <person name="Olivier J."/>
            <person name="Enrico T."/>
            <person name="Nicola S."/>
        </authorList>
    </citation>
    <scope>NUCLEOTIDE SEQUENCE [LARGE SCALE GENOMIC DNA]</scope>
    <source>
        <strain evidence="1 2">DSM 45176</strain>
    </source>
</reference>
<comment type="caution">
    <text evidence="1">The sequence shown here is derived from an EMBL/GenBank/DDBJ whole genome shotgun (WGS) entry which is preliminary data.</text>
</comment>
<name>A0A1X2BXD1_9MYCO</name>
<dbReference type="STRING" id="486698.AWC22_26830"/>
<proteinExistence type="predicted"/>
<dbReference type="RefSeq" id="WP_204804454.1">
    <property type="nucleotide sequence ID" value="NZ_CAJMWJ010000001.1"/>
</dbReference>
<keyword evidence="2" id="KW-1185">Reference proteome</keyword>
<evidence type="ECO:0000313" key="1">
    <source>
        <dbReference type="EMBL" id="ORW68365.1"/>
    </source>
</evidence>
<sequence>MYLDAAFKSTDHVINGKTSIDAIDIDDLNAEAKSWGIGARRADAAVRSCMERVHSSVDRVALPFGAEQARSNLKRLRLWHRCSWPTLSVQTSEDSDSI</sequence>
<dbReference type="AlphaFoldDB" id="A0A1X2BXD1"/>
<dbReference type="GeneID" id="93492716"/>
<dbReference type="EMBL" id="LQPQ01000176">
    <property type="protein sequence ID" value="ORW68365.1"/>
    <property type="molecule type" value="Genomic_DNA"/>
</dbReference>
<organism evidence="1 2">
    <name type="scientific">Mycobacterium riyadhense</name>
    <dbReference type="NCBI Taxonomy" id="486698"/>
    <lineage>
        <taxon>Bacteria</taxon>
        <taxon>Bacillati</taxon>
        <taxon>Actinomycetota</taxon>
        <taxon>Actinomycetes</taxon>
        <taxon>Mycobacteriales</taxon>
        <taxon>Mycobacteriaceae</taxon>
        <taxon>Mycobacterium</taxon>
    </lineage>
</organism>
<protein>
    <submittedName>
        <fullName evidence="1">Uncharacterized protein</fullName>
    </submittedName>
</protein>
<accession>A0A1X2BXD1</accession>
<gene>
    <name evidence="1" type="ORF">AWC22_26830</name>
</gene>